<comment type="caution">
    <text evidence="1">The sequence shown here is derived from an EMBL/GenBank/DDBJ whole genome shotgun (WGS) entry which is preliminary data.</text>
</comment>
<proteinExistence type="predicted"/>
<reference evidence="1" key="2">
    <citation type="journal article" date="2021" name="PeerJ">
        <title>Extensive microbial diversity within the chicken gut microbiome revealed by metagenomics and culture.</title>
        <authorList>
            <person name="Gilroy R."/>
            <person name="Ravi A."/>
            <person name="Getino M."/>
            <person name="Pursley I."/>
            <person name="Horton D.L."/>
            <person name="Alikhan N.F."/>
            <person name="Baker D."/>
            <person name="Gharbi K."/>
            <person name="Hall N."/>
            <person name="Watson M."/>
            <person name="Adriaenssens E.M."/>
            <person name="Foster-Nyarko E."/>
            <person name="Jarju S."/>
            <person name="Secka A."/>
            <person name="Antonio M."/>
            <person name="Oren A."/>
            <person name="Chaudhuri R.R."/>
            <person name="La Ragione R."/>
            <person name="Hildebrand F."/>
            <person name="Pallen M.J."/>
        </authorList>
    </citation>
    <scope>NUCLEOTIDE SEQUENCE</scope>
    <source>
        <strain evidence="1">D3-1215</strain>
    </source>
</reference>
<dbReference type="EMBL" id="JADIMR010000100">
    <property type="protein sequence ID" value="MBO8447418.1"/>
    <property type="molecule type" value="Genomic_DNA"/>
</dbReference>
<evidence type="ECO:0000313" key="1">
    <source>
        <dbReference type="EMBL" id="MBO8447418.1"/>
    </source>
</evidence>
<dbReference type="AlphaFoldDB" id="A0A9D9EH33"/>
<sequence>MKKILIIAAAAIALIFSIWGFFRMRSETVSQKTDILVSIPENPCAVLRINKAVELSQNLLYNNNYWRSISSIEGLGGIHGILSEMDSLKDVSTEIRSIMENRNFLIGVYMDDSLKTSSIAGSQISATEYGGISGYLKSKGLDKNCRYEKDVFLYSDNQDLLERAVKQVRKNDSPIEKDSVFMKIYRTAGYNVAANLFVNMGKAGKVVSAWGKQGQRMEMVPSTATSWSGFDVEFSEDKMVVSGFGDNSITNDIGHVFEGQNAGNNELVKVLPYNTVFFYHYSLSDFEKFRDRLSEFRAARGADSIFSRTQAAFESPTGETPLLFFQEHFGGEIALGMNYMGEYVIVKLNNPMAASERLKRYHDEMEDKIKVTSKDGVDIYELPSQGFAGGIFGSTFTLEKEYAAISGNSLIIAESPKLTVYVASRNPNTQTLQCSPTYKQANLTLLSSSNLSVYADIPYMVRNASRFINEKKIPFIDRHKDILGNFESLGIQEEAGNDELNYRQVFLQYNPKIKVENPVRRPIAAAADSSETRTDDKRREMGNEAELLFSLQLDAPARTKAMPVTNHYTGETEFAVQDKDYRLYLVNSEGKILWKIQLTGAILGEITQVDMLKDKKLQMAFVTADKFYIINRNGNNLKGFPKSLKSKAADGLSVFDYDNDLNYRFFYPASDNSIVLLRGDGSTPSDWTTPKMKGAASQPVQYFRINNRDYLLAADASNCYFYDRKGNKRLIPERNPAKSELNGFFVDESYDNKRFVYSTPEGELCFVEQNNKVNSVRLEGRDAKHKFATWCKDKEIRYLFFDSKGLTIYDKDFNLLMEESHIQASPIPIFDQDGGLIALYDEKGERCLVYDMINAAQTAKVPTDADFITICDIKPYKKTAVAVCAGRNLKVYGF</sequence>
<dbReference type="SUPFAM" id="SSF69322">
    <property type="entry name" value="Tricorn protease domain 2"/>
    <property type="match status" value="1"/>
</dbReference>
<name>A0A9D9EH33_9BACT</name>
<organism evidence="1 2">
    <name type="scientific">Candidatus Enterocola intestinipullorum</name>
    <dbReference type="NCBI Taxonomy" id="2840783"/>
    <lineage>
        <taxon>Bacteria</taxon>
        <taxon>Pseudomonadati</taxon>
        <taxon>Bacteroidota</taxon>
        <taxon>Bacteroidia</taxon>
        <taxon>Bacteroidales</taxon>
        <taxon>Candidatus Enterocola</taxon>
    </lineage>
</organism>
<dbReference type="Proteomes" id="UP000823637">
    <property type="component" value="Unassembled WGS sequence"/>
</dbReference>
<accession>A0A9D9EH33</accession>
<gene>
    <name evidence="1" type="ORF">IAC32_06715</name>
</gene>
<reference evidence="1" key="1">
    <citation type="submission" date="2020-10" db="EMBL/GenBank/DDBJ databases">
        <authorList>
            <person name="Gilroy R."/>
        </authorList>
    </citation>
    <scope>NUCLEOTIDE SEQUENCE</scope>
    <source>
        <strain evidence="1">D3-1215</strain>
    </source>
</reference>
<evidence type="ECO:0000313" key="2">
    <source>
        <dbReference type="Proteomes" id="UP000823637"/>
    </source>
</evidence>
<protein>
    <submittedName>
        <fullName evidence="1">Uncharacterized protein</fullName>
    </submittedName>
</protein>